<protein>
    <submittedName>
        <fullName evidence="3">Uncharacterized protein</fullName>
    </submittedName>
</protein>
<organism evidence="3 4">
    <name type="scientific">Xenorhabdus mauleonii</name>
    <dbReference type="NCBI Taxonomy" id="351675"/>
    <lineage>
        <taxon>Bacteria</taxon>
        <taxon>Pseudomonadati</taxon>
        <taxon>Pseudomonadota</taxon>
        <taxon>Gammaproteobacteria</taxon>
        <taxon>Enterobacterales</taxon>
        <taxon>Morganellaceae</taxon>
        <taxon>Xenorhabdus</taxon>
    </lineage>
</organism>
<evidence type="ECO:0000256" key="1">
    <source>
        <dbReference type="SAM" id="Phobius"/>
    </source>
</evidence>
<dbReference type="Proteomes" id="UP000224607">
    <property type="component" value="Unassembled WGS sequence"/>
</dbReference>
<keyword evidence="1" id="KW-0472">Membrane</keyword>
<dbReference type="EMBL" id="FORG01000008">
    <property type="protein sequence ID" value="SFJ36687.1"/>
    <property type="molecule type" value="Genomic_DNA"/>
</dbReference>
<accession>A0A1I3QU98</accession>
<name>A0A1I3QU98_9GAMM</name>
<proteinExistence type="predicted"/>
<sequence>MYITYHLQKAALLMILTPPAAVLINIRLSMLLGINEKFSLH</sequence>
<reference evidence="2 5" key="3">
    <citation type="journal article" date="2017" name="Nat. Microbiol.">
        <title>Natural product diversity associated with the nematode symbionts Photorhabdus and Xenorhabdus.</title>
        <authorList>
            <person name="Tobias N.J."/>
            <person name="Wolff H."/>
            <person name="Djahanschiri B."/>
            <person name="Grundmann F."/>
            <person name="Kronenwerth M."/>
            <person name="Shi Y.M."/>
            <person name="Simonyi S."/>
            <person name="Grun P."/>
            <person name="Shapiro-Ilan D."/>
            <person name="Pidot S.J."/>
            <person name="Stinear T.P."/>
            <person name="Ebersberger I."/>
            <person name="Bode H.B."/>
        </authorList>
    </citation>
    <scope>NUCLEOTIDE SEQUENCE [LARGE SCALE GENOMIC DNA]</scope>
    <source>
        <strain evidence="2 5">DSM 17908</strain>
    </source>
</reference>
<dbReference type="EMBL" id="NITY01000022">
    <property type="protein sequence ID" value="PHM37249.1"/>
    <property type="molecule type" value="Genomic_DNA"/>
</dbReference>
<dbReference type="AlphaFoldDB" id="A0A1I3QU98"/>
<feature type="transmembrane region" description="Helical" evidence="1">
    <location>
        <begin position="12"/>
        <end position="34"/>
    </location>
</feature>
<dbReference type="Proteomes" id="UP000198919">
    <property type="component" value="Unassembled WGS sequence"/>
</dbReference>
<keyword evidence="1" id="KW-0812">Transmembrane</keyword>
<keyword evidence="1" id="KW-1133">Transmembrane helix</keyword>
<evidence type="ECO:0000313" key="3">
    <source>
        <dbReference type="EMBL" id="SFJ36687.1"/>
    </source>
</evidence>
<reference evidence="3" key="2">
    <citation type="submission" date="2016-10" db="EMBL/GenBank/DDBJ databases">
        <authorList>
            <person name="de Groot N.N."/>
        </authorList>
    </citation>
    <scope>NUCLEOTIDE SEQUENCE [LARGE SCALE GENOMIC DNA]</scope>
    <source>
        <strain evidence="3">DSM 17908</strain>
    </source>
</reference>
<evidence type="ECO:0000313" key="4">
    <source>
        <dbReference type="Proteomes" id="UP000198919"/>
    </source>
</evidence>
<evidence type="ECO:0000313" key="5">
    <source>
        <dbReference type="Proteomes" id="UP000224607"/>
    </source>
</evidence>
<keyword evidence="5" id="KW-1185">Reference proteome</keyword>
<reference evidence="4" key="1">
    <citation type="submission" date="2016-10" db="EMBL/GenBank/DDBJ databases">
        <authorList>
            <person name="Varghese N."/>
            <person name="Submissions S."/>
        </authorList>
    </citation>
    <scope>NUCLEOTIDE SEQUENCE [LARGE SCALE GENOMIC DNA]</scope>
    <source>
        <strain evidence="4">DSM 17908</strain>
    </source>
</reference>
<evidence type="ECO:0000313" key="2">
    <source>
        <dbReference type="EMBL" id="PHM37249.1"/>
    </source>
</evidence>
<gene>
    <name evidence="3" type="ORF">SAMN05421680_1082</name>
    <name evidence="2" type="ORF">Xmau_03943</name>
</gene>